<evidence type="ECO:0000313" key="2">
    <source>
        <dbReference type="EMBL" id="EEF60491.1"/>
    </source>
</evidence>
<comment type="caution">
    <text evidence="2">The sequence shown here is derived from an EMBL/GenBank/DDBJ whole genome shotgun (WGS) entry which is preliminary data.</text>
</comment>
<dbReference type="Gene3D" id="3.30.2310.20">
    <property type="entry name" value="RelE-like"/>
    <property type="match status" value="1"/>
</dbReference>
<dbReference type="OrthoDB" id="5574284at2"/>
<organism evidence="2 3">
    <name type="scientific">Pedosphaera parvula (strain Ellin514)</name>
    <dbReference type="NCBI Taxonomy" id="320771"/>
    <lineage>
        <taxon>Bacteria</taxon>
        <taxon>Pseudomonadati</taxon>
        <taxon>Verrucomicrobiota</taxon>
        <taxon>Pedosphaerae</taxon>
        <taxon>Pedosphaerales</taxon>
        <taxon>Pedosphaeraceae</taxon>
        <taxon>Pedosphaera</taxon>
    </lineage>
</organism>
<dbReference type="STRING" id="320771.Cflav_PD3461"/>
<dbReference type="InterPro" id="IPR007712">
    <property type="entry name" value="RelE/ParE_toxin"/>
</dbReference>
<dbReference type="InterPro" id="IPR035093">
    <property type="entry name" value="RelE/ParE_toxin_dom_sf"/>
</dbReference>
<gene>
    <name evidence="2" type="ORF">Cflav_PD3461</name>
</gene>
<dbReference type="AlphaFoldDB" id="B9XHZ8"/>
<name>B9XHZ8_PEDPL</name>
<dbReference type="EMBL" id="ABOX02000016">
    <property type="protein sequence ID" value="EEF60491.1"/>
    <property type="molecule type" value="Genomic_DNA"/>
</dbReference>
<proteinExistence type="predicted"/>
<evidence type="ECO:0000256" key="1">
    <source>
        <dbReference type="ARBA" id="ARBA00022649"/>
    </source>
</evidence>
<accession>B9XHZ8</accession>
<dbReference type="Proteomes" id="UP000003688">
    <property type="component" value="Unassembled WGS sequence"/>
</dbReference>
<sequence length="82" mass="9620">MAFKVVWTEQAREDLRDIVQFIAADNFAIAETFGFLIVSKVDQLINFPFLAEWFPRLEKNPYARLLFVHTGLFTKLPSRSRQ</sequence>
<evidence type="ECO:0000313" key="3">
    <source>
        <dbReference type="Proteomes" id="UP000003688"/>
    </source>
</evidence>
<protein>
    <recommendedName>
        <fullName evidence="4">Plasmid stabilization system</fullName>
    </recommendedName>
</protein>
<evidence type="ECO:0008006" key="4">
    <source>
        <dbReference type="Google" id="ProtNLM"/>
    </source>
</evidence>
<keyword evidence="1" id="KW-1277">Toxin-antitoxin system</keyword>
<keyword evidence="3" id="KW-1185">Reference proteome</keyword>
<reference evidence="2 3" key="1">
    <citation type="journal article" date="2011" name="J. Bacteriol.">
        <title>Genome sequence of 'Pedosphaera parvula' Ellin514, an aerobic Verrucomicrobial isolate from pasture soil.</title>
        <authorList>
            <person name="Kant R."/>
            <person name="van Passel M.W."/>
            <person name="Sangwan P."/>
            <person name="Palva A."/>
            <person name="Lucas S."/>
            <person name="Copeland A."/>
            <person name="Lapidus A."/>
            <person name="Glavina Del Rio T."/>
            <person name="Dalin E."/>
            <person name="Tice H."/>
            <person name="Bruce D."/>
            <person name="Goodwin L."/>
            <person name="Pitluck S."/>
            <person name="Chertkov O."/>
            <person name="Larimer F.W."/>
            <person name="Land M.L."/>
            <person name="Hauser L."/>
            <person name="Brettin T.S."/>
            <person name="Detter J.C."/>
            <person name="Han S."/>
            <person name="de Vos W.M."/>
            <person name="Janssen P.H."/>
            <person name="Smidt H."/>
        </authorList>
    </citation>
    <scope>NUCLEOTIDE SEQUENCE [LARGE SCALE GENOMIC DNA]</scope>
    <source>
        <strain evidence="2 3">Ellin514</strain>
    </source>
</reference>
<dbReference type="Pfam" id="PF05016">
    <property type="entry name" value="ParE_toxin"/>
    <property type="match status" value="1"/>
</dbReference>